<dbReference type="HOGENOM" id="CLU_102863_3_0_9"/>
<evidence type="ECO:0000313" key="2">
    <source>
        <dbReference type="EMBL" id="ABI68055.1"/>
    </source>
</evidence>
<dbReference type="PANTHER" id="PTHR30336:SF4">
    <property type="entry name" value="ENVELOPE BIOGENESIS FACTOR ELYC"/>
    <property type="match status" value="1"/>
</dbReference>
<dbReference type="InterPro" id="IPR003848">
    <property type="entry name" value="DUF218"/>
</dbReference>
<protein>
    <recommendedName>
        <fullName evidence="1">DUF218 domain-containing protein</fullName>
    </recommendedName>
</protein>
<evidence type="ECO:0000259" key="1">
    <source>
        <dbReference type="Pfam" id="PF02698"/>
    </source>
</evidence>
<dbReference type="Proteomes" id="UP000001968">
    <property type="component" value="Chromosome"/>
</dbReference>
<dbReference type="InterPro" id="IPR014729">
    <property type="entry name" value="Rossmann-like_a/b/a_fold"/>
</dbReference>
<dbReference type="Gene3D" id="3.40.50.620">
    <property type="entry name" value="HUPs"/>
    <property type="match status" value="1"/>
</dbReference>
<dbReference type="OrthoDB" id="9782395at2"/>
<dbReference type="Pfam" id="PF02698">
    <property type="entry name" value="DUF218"/>
    <property type="match status" value="1"/>
</dbReference>
<dbReference type="GO" id="GO:0043164">
    <property type="term" value="P:Gram-negative-bacterium-type cell wall biogenesis"/>
    <property type="evidence" value="ECO:0007669"/>
    <property type="project" value="TreeGrafter"/>
</dbReference>
<dbReference type="eggNOG" id="COG1434">
    <property type="taxonomic scope" value="Bacteria"/>
</dbReference>
<dbReference type="PANTHER" id="PTHR30336">
    <property type="entry name" value="INNER MEMBRANE PROTEIN, PROBABLE PERMEASE"/>
    <property type="match status" value="1"/>
</dbReference>
<dbReference type="EMBL" id="CP000448">
    <property type="protein sequence ID" value="ABI68055.1"/>
    <property type="molecule type" value="Genomic_DNA"/>
</dbReference>
<dbReference type="CDD" id="cd06259">
    <property type="entry name" value="YdcF-like"/>
    <property type="match status" value="1"/>
</dbReference>
<sequence length="211" mass="23574">MKAKKKKALFICIILLALLAVFFRYAGVGIVSSDSPEKADFIIVLMGSGPDRILGAVELYEKGYAPYIMMVENWQPGYELLESRGVELPRDAELAASVGVQLGIPEEAFIILPGDARSTQDEALIVTQYLKEQQAGVDMVLLVSSKFHSKRAAKIFCWALADSGQDVKVLSCPTPYDDFNAAAWWQSREDAKRVVSEYVKLVNFYVVDRWR</sequence>
<dbReference type="GO" id="GO:0000270">
    <property type="term" value="P:peptidoglycan metabolic process"/>
    <property type="evidence" value="ECO:0007669"/>
    <property type="project" value="TreeGrafter"/>
</dbReference>
<dbReference type="STRING" id="335541.Swol_0732"/>
<keyword evidence="3" id="KW-1185">Reference proteome</keyword>
<dbReference type="KEGG" id="swo:Swol_0732"/>
<dbReference type="GO" id="GO:0005886">
    <property type="term" value="C:plasma membrane"/>
    <property type="evidence" value="ECO:0007669"/>
    <property type="project" value="TreeGrafter"/>
</dbReference>
<gene>
    <name evidence="2" type="ordered locus">Swol_0732</name>
</gene>
<organism evidence="2 3">
    <name type="scientific">Syntrophomonas wolfei subsp. wolfei (strain DSM 2245B / Goettingen)</name>
    <dbReference type="NCBI Taxonomy" id="335541"/>
    <lineage>
        <taxon>Bacteria</taxon>
        <taxon>Bacillati</taxon>
        <taxon>Bacillota</taxon>
        <taxon>Clostridia</taxon>
        <taxon>Eubacteriales</taxon>
        <taxon>Syntrophomonadaceae</taxon>
        <taxon>Syntrophomonas</taxon>
    </lineage>
</organism>
<dbReference type="RefSeq" id="WP_011640160.1">
    <property type="nucleotide sequence ID" value="NC_008346.1"/>
</dbReference>
<dbReference type="InterPro" id="IPR051599">
    <property type="entry name" value="Cell_Envelope_Assoc"/>
</dbReference>
<dbReference type="AlphaFoldDB" id="Q0AYZ9"/>
<proteinExistence type="predicted"/>
<evidence type="ECO:0000313" key="3">
    <source>
        <dbReference type="Proteomes" id="UP000001968"/>
    </source>
</evidence>
<reference evidence="3" key="1">
    <citation type="journal article" date="2010" name="Environ. Microbiol.">
        <title>The genome of Syntrophomonas wolfei: new insights into syntrophic metabolism and biohydrogen production.</title>
        <authorList>
            <person name="Sieber J.R."/>
            <person name="Sims D.R."/>
            <person name="Han C."/>
            <person name="Kim E."/>
            <person name="Lykidis A."/>
            <person name="Lapidus A.L."/>
            <person name="McDonnald E."/>
            <person name="Rohlin L."/>
            <person name="Culley D.E."/>
            <person name="Gunsalus R."/>
            <person name="McInerney M.J."/>
        </authorList>
    </citation>
    <scope>NUCLEOTIDE SEQUENCE [LARGE SCALE GENOMIC DNA]</scope>
    <source>
        <strain evidence="3">DSM 2245B / Goettingen</strain>
    </source>
</reference>
<name>Q0AYZ9_SYNWW</name>
<accession>Q0AYZ9</accession>
<feature type="domain" description="DUF218" evidence="1">
    <location>
        <begin position="40"/>
        <end position="199"/>
    </location>
</feature>